<name>A0A382GWQ5_9ZZZZ</name>
<proteinExistence type="predicted"/>
<dbReference type="EMBL" id="UINC01057853">
    <property type="protein sequence ID" value="SVB79470.1"/>
    <property type="molecule type" value="Genomic_DNA"/>
</dbReference>
<dbReference type="AlphaFoldDB" id="A0A382GWQ5"/>
<organism evidence="1">
    <name type="scientific">marine metagenome</name>
    <dbReference type="NCBI Taxonomy" id="408172"/>
    <lineage>
        <taxon>unclassified sequences</taxon>
        <taxon>metagenomes</taxon>
        <taxon>ecological metagenomes</taxon>
    </lineage>
</organism>
<evidence type="ECO:0000313" key="1">
    <source>
        <dbReference type="EMBL" id="SVB79470.1"/>
    </source>
</evidence>
<sequence>MEVKVISRQIALEEYDDIWEANDQHANFKAEVAAYSKVDPMTTIDRMSRATNISVGALTRYILAKWAASGSEGLLEIGPRVVDQMNNVVEQAEAIGDDPTRLSAYYVLSDIISWLNYPLRK</sequence>
<dbReference type="Pfam" id="PF19492">
    <property type="entry name" value="DUF6027"/>
    <property type="match status" value="1"/>
</dbReference>
<reference evidence="1" key="1">
    <citation type="submission" date="2018-05" db="EMBL/GenBank/DDBJ databases">
        <authorList>
            <person name="Lanie J.A."/>
            <person name="Ng W.-L."/>
            <person name="Kazmierczak K.M."/>
            <person name="Andrzejewski T.M."/>
            <person name="Davidsen T.M."/>
            <person name="Wayne K.J."/>
            <person name="Tettelin H."/>
            <person name="Glass J.I."/>
            <person name="Rusch D."/>
            <person name="Podicherti R."/>
            <person name="Tsui H.-C.T."/>
            <person name="Winkler M.E."/>
        </authorList>
    </citation>
    <scope>NUCLEOTIDE SEQUENCE</scope>
</reference>
<gene>
    <name evidence="1" type="ORF">METZ01_LOCUS232324</name>
</gene>
<dbReference type="InterPro" id="IPR046069">
    <property type="entry name" value="DUF6027"/>
</dbReference>
<protein>
    <submittedName>
        <fullName evidence="1">Uncharacterized protein</fullName>
    </submittedName>
</protein>
<accession>A0A382GWQ5</accession>